<dbReference type="PROSITE" id="PS50176">
    <property type="entry name" value="ARM_REPEAT"/>
    <property type="match status" value="1"/>
</dbReference>
<keyword evidence="10" id="KW-1185">Reference proteome</keyword>
<protein>
    <submittedName>
        <fullName evidence="9">Abnormal spindle-like microcephaly-associated protein-like protein</fullName>
    </submittedName>
</protein>
<gene>
    <name evidence="9" type="primary">ASPM</name>
    <name evidence="9" type="ORF">SDJN03_20012</name>
</gene>
<feature type="region of interest" description="Disordered" evidence="7">
    <location>
        <begin position="1"/>
        <end position="25"/>
    </location>
</feature>
<evidence type="ECO:0000256" key="4">
    <source>
        <dbReference type="ARBA" id="ARBA00022860"/>
    </source>
</evidence>
<keyword evidence="3" id="KW-0677">Repeat</keyword>
<evidence type="ECO:0000256" key="5">
    <source>
        <dbReference type="PROSITE-ProRule" id="PRU00259"/>
    </source>
</evidence>
<evidence type="ECO:0000256" key="1">
    <source>
        <dbReference type="ARBA" id="ARBA00004496"/>
    </source>
</evidence>
<comment type="subcellular location">
    <subcellularLocation>
        <location evidence="1">Cytoplasm</location>
    </subcellularLocation>
</comment>
<dbReference type="EMBL" id="JAGKQH010000013">
    <property type="protein sequence ID" value="KAG6584080.1"/>
    <property type="molecule type" value="Genomic_DNA"/>
</dbReference>
<dbReference type="GO" id="GO:0051295">
    <property type="term" value="P:establishment of meiotic spindle localization"/>
    <property type="evidence" value="ECO:0007669"/>
    <property type="project" value="TreeGrafter"/>
</dbReference>
<dbReference type="GO" id="GO:0000922">
    <property type="term" value="C:spindle pole"/>
    <property type="evidence" value="ECO:0007669"/>
    <property type="project" value="TreeGrafter"/>
</dbReference>
<dbReference type="InterPro" id="IPR001715">
    <property type="entry name" value="CH_dom"/>
</dbReference>
<evidence type="ECO:0000256" key="3">
    <source>
        <dbReference type="ARBA" id="ARBA00022737"/>
    </source>
</evidence>
<dbReference type="Pfam" id="PF00612">
    <property type="entry name" value="IQ"/>
    <property type="match status" value="7"/>
</dbReference>
<proteinExistence type="predicted"/>
<keyword evidence="4" id="KW-0112">Calmodulin-binding</keyword>
<dbReference type="InterPro" id="IPR051185">
    <property type="entry name" value="ASPM"/>
</dbReference>
<dbReference type="PROSITE" id="PS50096">
    <property type="entry name" value="IQ"/>
    <property type="match status" value="7"/>
</dbReference>
<dbReference type="CDD" id="cd21223">
    <property type="entry name" value="CH_ASPM_rpt1"/>
    <property type="match status" value="1"/>
</dbReference>
<keyword evidence="6" id="KW-0175">Coiled coil</keyword>
<evidence type="ECO:0000313" key="9">
    <source>
        <dbReference type="EMBL" id="KAG6584080.1"/>
    </source>
</evidence>
<dbReference type="GO" id="GO:0005737">
    <property type="term" value="C:cytoplasm"/>
    <property type="evidence" value="ECO:0007669"/>
    <property type="project" value="UniProtKB-SubCell"/>
</dbReference>
<dbReference type="SMART" id="SM00015">
    <property type="entry name" value="IQ"/>
    <property type="match status" value="11"/>
</dbReference>
<dbReference type="PANTHER" id="PTHR22706:SF1">
    <property type="entry name" value="ASSEMBLY FACTOR FOR SPINDLE MICROTUBULES"/>
    <property type="match status" value="1"/>
</dbReference>
<sequence length="1424" mass="161833">MEGEELPCPSPSPFKPPPSSIFKDISNFKTPKRQSRISNLQSPCQHFFTASKRTPLASSSIRRPRPSLAPSSSAARSKASRKLKAFELEQSQSSRKAQVKKEQSLKSLANSLTVWLNFLFENPRSCGCDGPMGDHGRSTGPRGKGKRDCNRRAAVGVDMAWRCPKRQRDLSWGSPSGDVAENEVEFSNSRYVKLRESLKDVCSFDDLTQRMRVYLSSNNCKDTLDIMAQVTKNIDDGRLKMKAHCPIVTDVALKESTTRILMSYNPIWLHIGLYIIFGGDSLLSAEDVNSEQDNAFLKMVLGKQFFSHSGLAKTYSYNRMVEGLYRPGYYEALGNIILKRFLLLVLILDKAKCQSSLPLEYGIDGVDGGSPLLFIAQSVIKSSRQMINDFLSSNVMHGEGNLVAHLVIMGYKVSYTQLPISDYDFKINNLFVDIQDGVRLCRAIQLLLNDYSILTKIVVPSDTHKKNLTNCSKAMQYLKQAGVALRDEDGMIIVEGDIANGDKEMILSLLSNMFVHLQLPLIVNKNLLVEEVCKIRGVEKSEIVNSTPLEVLLNWIQVVCENYDINISSFSSLVNGKAIWCLLDYYFRKDLHCSSSPKIQDPQKMNGEESIMSVTHCSDSAHNLILLQKLTSLLGDFPEILQISDILEYGGACSDRSVIILLTFLASELIVKKSVDLLNFHKLLDCDCQSPDKIHFCSRQYVLNSVAAPNIDGFDVQNTGETDGAKKFKTIRAWWQDMVEQNKRSFSKPDASSLFLPSRKERNQKQKEDAARIIQSYYRRLVERRKFINLTDRISFLQRSIKAWLIRRRKLACTEPDTAHAFQCERPKQLEVIERYSTLTVYRCGLSTLQRSAICIQRATRNWMIRKKQISREVAHLNIDRCDRAVTHLNIASIADGDIGIRDQIKEASELQIVAEECPILNKDVVVSEAFCKHLAAAQIQSYFRGWFLRTQFLSLRRATIVIQKNIRMLRSWKEYKHYKNGVTSAIVIQSSVRGWIARREGHRHRRLVIQVQSFWRRWLARKNFLLQRQSIIKIQTAMRCMITRIAFRRHRHAAIEIQRHLRGQISRKKLLGAASELRSASNNGNLSRGSCKLFELKLVLSSILKLQRWWKGVLLLRLRSRSAIVIQSHVRGWISRRRAATERHHIVLIQSHWKGHLARKGSRGQLRDLRLRVQNSAANVDDGKRIINRLVVALTELLSMRSVRGILHTCATLDMATGHSQKCCETLVAAGAISTLLKLIRSVSRSIPDQEVLKHALSTLRNLSRYPHLIEVLIDTHGSVEILLWELLRNKEDGFFIASEVLKRICRNEKGIEAVRKSSALLKRLNSLAEELARKASNEKRNARGLDGRESIERRLKEAVELLKLITNATLMRSHMLLIWLFVNGELAFGTPKYQTSILVPSEAQKGIDSLVEVISFLETKAS</sequence>
<dbReference type="Proteomes" id="UP000685013">
    <property type="component" value="Chromosome 13"/>
</dbReference>
<dbReference type="PROSITE" id="PS50021">
    <property type="entry name" value="CH"/>
    <property type="match status" value="1"/>
</dbReference>
<dbReference type="GO" id="GO:0005516">
    <property type="term" value="F:calmodulin binding"/>
    <property type="evidence" value="ECO:0007669"/>
    <property type="project" value="UniProtKB-KW"/>
</dbReference>
<feature type="compositionally biased region" description="Pro residues" evidence="7">
    <location>
        <begin position="8"/>
        <end position="19"/>
    </location>
</feature>
<feature type="repeat" description="ARM" evidence="5">
    <location>
        <begin position="1232"/>
        <end position="1279"/>
    </location>
</feature>
<comment type="caution">
    <text evidence="9">The sequence shown here is derived from an EMBL/GenBank/DDBJ whole genome shotgun (WGS) entry which is preliminary data.</text>
</comment>
<evidence type="ECO:0000256" key="2">
    <source>
        <dbReference type="ARBA" id="ARBA00022490"/>
    </source>
</evidence>
<dbReference type="InterPro" id="IPR000048">
    <property type="entry name" value="IQ_motif_EF-hand-BS"/>
</dbReference>
<feature type="non-terminal residue" evidence="9">
    <location>
        <position position="1"/>
    </location>
</feature>
<dbReference type="InterPro" id="IPR000225">
    <property type="entry name" value="Armadillo"/>
</dbReference>
<dbReference type="SMART" id="SM00185">
    <property type="entry name" value="ARM"/>
    <property type="match status" value="1"/>
</dbReference>
<evidence type="ECO:0000259" key="8">
    <source>
        <dbReference type="PROSITE" id="PS50021"/>
    </source>
</evidence>
<dbReference type="PANTHER" id="PTHR22706">
    <property type="entry name" value="ASSEMBLY FACTOR FOR SPINDLE MICROTUBULES"/>
    <property type="match status" value="1"/>
</dbReference>
<dbReference type="GO" id="GO:0007051">
    <property type="term" value="P:spindle organization"/>
    <property type="evidence" value="ECO:0007669"/>
    <property type="project" value="TreeGrafter"/>
</dbReference>
<evidence type="ECO:0000256" key="7">
    <source>
        <dbReference type="SAM" id="MobiDB-lite"/>
    </source>
</evidence>
<keyword evidence="2" id="KW-0963">Cytoplasm</keyword>
<organism evidence="9 10">
    <name type="scientific">Cucurbita argyrosperma subsp. sororia</name>
    <dbReference type="NCBI Taxonomy" id="37648"/>
    <lineage>
        <taxon>Eukaryota</taxon>
        <taxon>Viridiplantae</taxon>
        <taxon>Streptophyta</taxon>
        <taxon>Embryophyta</taxon>
        <taxon>Tracheophyta</taxon>
        <taxon>Spermatophyta</taxon>
        <taxon>Magnoliopsida</taxon>
        <taxon>eudicotyledons</taxon>
        <taxon>Gunneridae</taxon>
        <taxon>Pentapetalae</taxon>
        <taxon>rosids</taxon>
        <taxon>fabids</taxon>
        <taxon>Cucurbitales</taxon>
        <taxon>Cucurbitaceae</taxon>
        <taxon>Cucurbiteae</taxon>
        <taxon>Cucurbita</taxon>
    </lineage>
</organism>
<feature type="compositionally biased region" description="Low complexity" evidence="7">
    <location>
        <begin position="56"/>
        <end position="77"/>
    </location>
</feature>
<accession>A0AAV6MMG2</accession>
<name>A0AAV6MMG2_9ROSI</name>
<reference evidence="9 10" key="1">
    <citation type="journal article" date="2021" name="Hortic Res">
        <title>The domestication of Cucurbita argyrosperma as revealed by the genome of its wild relative.</title>
        <authorList>
            <person name="Barrera-Redondo J."/>
            <person name="Sanchez-de la Vega G."/>
            <person name="Aguirre-Liguori J.A."/>
            <person name="Castellanos-Morales G."/>
            <person name="Gutierrez-Guerrero Y.T."/>
            <person name="Aguirre-Dugua X."/>
            <person name="Aguirre-Planter E."/>
            <person name="Tenaillon M.I."/>
            <person name="Lira-Saade R."/>
            <person name="Eguiarte L.E."/>
        </authorList>
    </citation>
    <scope>NUCLEOTIDE SEQUENCE [LARGE SCALE GENOMIC DNA]</scope>
    <source>
        <strain evidence="9">JBR-2021</strain>
    </source>
</reference>
<dbReference type="GO" id="GO:0000278">
    <property type="term" value="P:mitotic cell cycle"/>
    <property type="evidence" value="ECO:0007669"/>
    <property type="project" value="TreeGrafter"/>
</dbReference>
<evidence type="ECO:0000256" key="6">
    <source>
        <dbReference type="SAM" id="Coils"/>
    </source>
</evidence>
<evidence type="ECO:0000313" key="10">
    <source>
        <dbReference type="Proteomes" id="UP000685013"/>
    </source>
</evidence>
<feature type="coiled-coil region" evidence="6">
    <location>
        <begin position="1316"/>
        <end position="1370"/>
    </location>
</feature>
<feature type="domain" description="Calponin-homology (CH)" evidence="8">
    <location>
        <begin position="402"/>
        <end position="518"/>
    </location>
</feature>
<feature type="region of interest" description="Disordered" evidence="7">
    <location>
        <begin position="49"/>
        <end position="80"/>
    </location>
</feature>